<name>C9ZSD0_TRYB9</name>
<keyword evidence="1" id="KW-1133">Transmembrane helix</keyword>
<dbReference type="AlphaFoldDB" id="C9ZSD0"/>
<evidence type="ECO:0000256" key="1">
    <source>
        <dbReference type="SAM" id="Phobius"/>
    </source>
</evidence>
<evidence type="ECO:0000313" key="2">
    <source>
        <dbReference type="EMBL" id="CBH12268.1"/>
    </source>
</evidence>
<evidence type="ECO:0000313" key="3">
    <source>
        <dbReference type="Proteomes" id="UP000002316"/>
    </source>
</evidence>
<dbReference type="GeneID" id="23862385"/>
<proteinExistence type="predicted"/>
<dbReference type="Proteomes" id="UP000002316">
    <property type="component" value="Chromosome 7"/>
</dbReference>
<dbReference type="EMBL" id="FN554970">
    <property type="protein sequence ID" value="CBH12268.1"/>
    <property type="molecule type" value="Genomic_DNA"/>
</dbReference>
<feature type="transmembrane region" description="Helical" evidence="1">
    <location>
        <begin position="51"/>
        <end position="72"/>
    </location>
</feature>
<gene>
    <name evidence="2" type="ORF">TbgDal_VII2305</name>
</gene>
<sequence>MKETTFLINSQSQLQKKKRRKDDYCQFKLQKLQISQKMHNGNVTASKRENLFVVFLKPFLFFFNCMFVSLCVRRRRNDNTLTFTFTWPYMTGTIFFFLFSILFLFYFVLFLFFFIFVSLFRFYKQL</sequence>
<dbReference type="RefSeq" id="XP_011774549.1">
    <property type="nucleotide sequence ID" value="XM_011776247.1"/>
</dbReference>
<keyword evidence="1" id="KW-0812">Transmembrane</keyword>
<dbReference type="KEGG" id="tbg:TbgDal_VII2305"/>
<protein>
    <submittedName>
        <fullName evidence="2">Uncharacterized protein</fullName>
    </submittedName>
</protein>
<organism evidence="2 3">
    <name type="scientific">Trypanosoma brucei gambiense (strain MHOM/CI/86/DAL972)</name>
    <dbReference type="NCBI Taxonomy" id="679716"/>
    <lineage>
        <taxon>Eukaryota</taxon>
        <taxon>Discoba</taxon>
        <taxon>Euglenozoa</taxon>
        <taxon>Kinetoplastea</taxon>
        <taxon>Metakinetoplastina</taxon>
        <taxon>Trypanosomatida</taxon>
        <taxon>Trypanosomatidae</taxon>
        <taxon>Trypanosoma</taxon>
    </lineage>
</organism>
<keyword evidence="1" id="KW-0472">Membrane</keyword>
<reference evidence="3" key="1">
    <citation type="journal article" date="2010" name="PLoS Negl. Trop. Dis.">
        <title>The genome sequence of Trypanosoma brucei gambiense, causative agent of chronic human african trypanosomiasis.</title>
        <authorList>
            <person name="Jackson A.P."/>
            <person name="Sanders M."/>
            <person name="Berry A."/>
            <person name="McQuillan J."/>
            <person name="Aslett M.A."/>
            <person name="Quail M.A."/>
            <person name="Chukualim B."/>
            <person name="Capewell P."/>
            <person name="MacLeod A."/>
            <person name="Melville S.E."/>
            <person name="Gibson W."/>
            <person name="Barry J.D."/>
            <person name="Berriman M."/>
            <person name="Hertz-Fowler C."/>
        </authorList>
    </citation>
    <scope>NUCLEOTIDE SEQUENCE [LARGE SCALE GENOMIC DNA]</scope>
    <source>
        <strain evidence="3">MHOM/CI/86/DAL972</strain>
    </source>
</reference>
<accession>C9ZSD0</accession>
<feature type="transmembrane region" description="Helical" evidence="1">
    <location>
        <begin position="93"/>
        <end position="120"/>
    </location>
</feature>